<dbReference type="PANTHER" id="PTHR35332:SF2">
    <property type="entry name" value="REGULATION OF ENOLASE PROTEIN 1"/>
    <property type="match status" value="1"/>
</dbReference>
<dbReference type="PIRSF" id="PIRSF022704">
    <property type="entry name" value="UCP022704"/>
    <property type="match status" value="1"/>
</dbReference>
<sequence>MRYCQHMDCWTTAPWTFVYEIPNAIKGGSDMAKFEELGWLNQPETFEIRGNELYVRTDGQTDFWRETFYSFWRDSGHFAYQTVEGDFTAEVTVHGCYETLYDQAGLMARLGETHWVKAGIEYSDGQSYFSVVVTNDTSDWSLSRIPAFPSGLRLRLTRHGEAIRVQYFDVESQLWQIVRLAYLPRSAAIDVGVMCCSPEREGFEVVFSDFTVGPAIERQLHD</sequence>
<dbReference type="InterPro" id="IPR013320">
    <property type="entry name" value="ConA-like_dom_sf"/>
</dbReference>
<dbReference type="Proteomes" id="UP001620514">
    <property type="component" value="Unassembled WGS sequence"/>
</dbReference>
<dbReference type="Gene3D" id="2.60.120.200">
    <property type="match status" value="1"/>
</dbReference>
<evidence type="ECO:0000313" key="1">
    <source>
        <dbReference type="EMBL" id="MFK4443877.1"/>
    </source>
</evidence>
<dbReference type="InterPro" id="IPR009784">
    <property type="entry name" value="DUF1349"/>
</dbReference>
<keyword evidence="2" id="KW-1185">Reference proteome</keyword>
<dbReference type="EMBL" id="JBIYDN010000011">
    <property type="protein sequence ID" value="MFK4443877.1"/>
    <property type="molecule type" value="Genomic_DNA"/>
</dbReference>
<reference evidence="1 2" key="1">
    <citation type="submission" date="2024-10" db="EMBL/GenBank/DDBJ databases">
        <authorList>
            <person name="Deangelis K."/>
            <person name="Huntemann M."/>
            <person name="Clum A."/>
            <person name="Wang J."/>
            <person name="Palaniappan K."/>
            <person name="Ritter S."/>
            <person name="Chen I.-M."/>
            <person name="Stamatis D."/>
            <person name="Reddy T."/>
            <person name="O'Malley R."/>
            <person name="Daum C."/>
            <person name="Ng V."/>
            <person name="Ivanova N."/>
            <person name="Kyrpides N."/>
            <person name="Woyke T."/>
        </authorList>
    </citation>
    <scope>NUCLEOTIDE SEQUENCE [LARGE SCALE GENOMIC DNA]</scope>
    <source>
        <strain evidence="1 2">GAS97</strain>
    </source>
</reference>
<accession>A0ABW8MPL0</accession>
<organism evidence="1 2">
    <name type="scientific">Caballeronia udeis</name>
    <dbReference type="NCBI Taxonomy" id="1232866"/>
    <lineage>
        <taxon>Bacteria</taxon>
        <taxon>Pseudomonadati</taxon>
        <taxon>Pseudomonadota</taxon>
        <taxon>Betaproteobacteria</taxon>
        <taxon>Burkholderiales</taxon>
        <taxon>Burkholderiaceae</taxon>
        <taxon>Caballeronia</taxon>
    </lineage>
</organism>
<gene>
    <name evidence="1" type="ORF">ABH943_003899</name>
</gene>
<name>A0ABW8MPL0_9BURK</name>
<dbReference type="InterPro" id="IPR015987">
    <property type="entry name" value="UCP022704"/>
</dbReference>
<dbReference type="Pfam" id="PF07081">
    <property type="entry name" value="DUF1349"/>
    <property type="match status" value="1"/>
</dbReference>
<dbReference type="PANTHER" id="PTHR35332">
    <property type="entry name" value="REGULATION OF ENOLASE PROTEIN 1"/>
    <property type="match status" value="1"/>
</dbReference>
<dbReference type="SUPFAM" id="SSF49899">
    <property type="entry name" value="Concanavalin A-like lectins/glucanases"/>
    <property type="match status" value="1"/>
</dbReference>
<proteinExistence type="predicted"/>
<reference evidence="1 2" key="2">
    <citation type="submission" date="2024-11" db="EMBL/GenBank/DDBJ databases">
        <title>Using genomics to understand microbial adaptation to soil warming.</title>
        <authorList>
            <person name="Deangelis K.M. PhD."/>
        </authorList>
    </citation>
    <scope>NUCLEOTIDE SEQUENCE [LARGE SCALE GENOMIC DNA]</scope>
    <source>
        <strain evidence="1 2">GAS97</strain>
    </source>
</reference>
<protein>
    <submittedName>
        <fullName evidence="1">Regulation of enolase protein 1 (Concanavalin A-like superfamily)</fullName>
    </submittedName>
</protein>
<comment type="caution">
    <text evidence="1">The sequence shown here is derived from an EMBL/GenBank/DDBJ whole genome shotgun (WGS) entry which is preliminary data.</text>
</comment>
<evidence type="ECO:0000313" key="2">
    <source>
        <dbReference type="Proteomes" id="UP001620514"/>
    </source>
</evidence>